<dbReference type="PANTHER" id="PTHR36452">
    <property type="entry name" value="CHROMOSOME 12, WHOLE GENOME SHOTGUN SEQUENCE"/>
    <property type="match status" value="1"/>
</dbReference>
<proteinExistence type="predicted"/>
<evidence type="ECO:0000313" key="1">
    <source>
        <dbReference type="EMBL" id="SUE34538.1"/>
    </source>
</evidence>
<reference evidence="1 2" key="1">
    <citation type="submission" date="2018-06" db="EMBL/GenBank/DDBJ databases">
        <authorList>
            <consortium name="Pathogen Informatics"/>
            <person name="Doyle S."/>
        </authorList>
    </citation>
    <scope>NUCLEOTIDE SEQUENCE [LARGE SCALE GENOMIC DNA]</scope>
    <source>
        <strain evidence="1 2">NCTC11190</strain>
    </source>
</reference>
<evidence type="ECO:0000313" key="2">
    <source>
        <dbReference type="Proteomes" id="UP000255233"/>
    </source>
</evidence>
<dbReference type="PANTHER" id="PTHR36452:SF1">
    <property type="entry name" value="DUF2461 DOMAIN-CONTAINING PROTEIN"/>
    <property type="match status" value="1"/>
</dbReference>
<dbReference type="Proteomes" id="UP000255233">
    <property type="component" value="Unassembled WGS sequence"/>
</dbReference>
<sequence>MIEKSTLEFLDDLRRNNYKEWFHANRARYDAARENVLDNAARLIEGINRFDPSLGYPDAAKSLYRINRNLRFSADKRPYKTHFGLVMNADGDRHSPLSGYYMHIEPGGMSAVSCGIYITEEKAASLGAIRRAIDTDWEEFSAIVDDPVFREYIGDLCREDRVLKRVPRGFRADSPAAEYLKLNHFYVWRLLPDSLVTGPDYISEALRLYELMKPLNDFLNRAIRP</sequence>
<dbReference type="STRING" id="880526.GCA_000427365_02053"/>
<protein>
    <recommendedName>
        <fullName evidence="3">TIGR02453 family protein</fullName>
    </recommendedName>
</protein>
<dbReference type="Pfam" id="PF09365">
    <property type="entry name" value="DUF2461"/>
    <property type="match status" value="1"/>
</dbReference>
<dbReference type="AlphaFoldDB" id="A0A379MSD4"/>
<dbReference type="RefSeq" id="WP_027291610.1">
    <property type="nucleotide sequence ID" value="NZ_UGVL01000001.1"/>
</dbReference>
<dbReference type="EMBL" id="UGVL01000001">
    <property type="protein sequence ID" value="SUE34538.1"/>
    <property type="molecule type" value="Genomic_DNA"/>
</dbReference>
<organism evidence="1 2">
    <name type="scientific">Rikenella microfusus</name>
    <dbReference type="NCBI Taxonomy" id="28139"/>
    <lineage>
        <taxon>Bacteria</taxon>
        <taxon>Pseudomonadati</taxon>
        <taxon>Bacteroidota</taxon>
        <taxon>Bacteroidia</taxon>
        <taxon>Bacteroidales</taxon>
        <taxon>Rikenellaceae</taxon>
        <taxon>Rikenella</taxon>
    </lineage>
</organism>
<evidence type="ECO:0008006" key="3">
    <source>
        <dbReference type="Google" id="ProtNLM"/>
    </source>
</evidence>
<dbReference type="InterPro" id="IPR012808">
    <property type="entry name" value="CHP02453"/>
</dbReference>
<accession>A0A379MSD4</accession>
<keyword evidence="2" id="KW-1185">Reference proteome</keyword>
<dbReference type="NCBIfam" id="TIGR02453">
    <property type="entry name" value="TIGR02453 family protein"/>
    <property type="match status" value="1"/>
</dbReference>
<dbReference type="InterPro" id="IPR015996">
    <property type="entry name" value="UCP028451"/>
</dbReference>
<dbReference type="OrthoDB" id="9794241at2"/>
<dbReference type="PIRSF" id="PIRSF028451">
    <property type="entry name" value="UCP028451"/>
    <property type="match status" value="1"/>
</dbReference>
<gene>
    <name evidence="1" type="ORF">NCTC11190_01767</name>
</gene>
<name>A0A379MSD4_9BACT</name>